<dbReference type="AlphaFoldDB" id="A0A0G0CUM6"/>
<evidence type="ECO:0000313" key="5">
    <source>
        <dbReference type="Proteomes" id="UP000033995"/>
    </source>
</evidence>
<keyword evidence="1" id="KW-1133">Transmembrane helix</keyword>
<keyword evidence="1" id="KW-0812">Transmembrane</keyword>
<dbReference type="PANTHER" id="PTHR33490">
    <property type="entry name" value="BLR5614 PROTEIN-RELATED"/>
    <property type="match status" value="1"/>
</dbReference>
<sequence length="625" mass="70974">MKRIFAVLVLLFSLFTCPARAEGEFTTDVDVTYSVKESGITEVTNKIILTNVFSNLYATSYTIILDSINPKNILGYDTNGPLVVETTTNESKTIIAIKFNDAVVGKDKSRNFWISFEESSFAIRTGEVWEISIPRLSENTTFNNYYVNLLIPEKLGQEAYISPLPREKFKYNGYVHYKFNKTDVTKTGITAGFGEFQVFSFTLNYHLENPLTHEALTEITLPPDTAFQRVYYTNLVPKPTDIKVDLDGNWIATYTLKSRERVDVVASGNVQIFSPLRAFLTPSQESLNASLKTDEYWQSDNPEIIKLAKELKTPKAIYDFVSTKLKYDFQRVQPNVERFGALKALQYENNAICMEFTDLFIALSRAAGIPAREVNGFAYTENPDIQPLSLVNDVLHAWPEYFDSEKSAWIPIDPTWGSTTGGVDYFNKLDLRHFSFVMHGQNSKFPYAAGSYKLGTNPQKDVFVSFGELPKERNTKLLLNAKLSGWIPLVSNKLEFEIINNGPTAIYNLTPKVYFDKTEVNTNTTINNLLPFSSYKSSIDIPFSFLATKTPDTVKVLVQDQEITIKTTKKEILIYNLLFVFIVTISIIVTILFRLKKWKLTKIGQAFRVFIHSGKAKPESTSENR</sequence>
<keyword evidence="2" id="KW-0732">Signal</keyword>
<dbReference type="Gene3D" id="3.10.620.30">
    <property type="match status" value="1"/>
</dbReference>
<gene>
    <name evidence="4" type="ORF">UR38_C0006G0040</name>
</gene>
<feature type="chain" id="PRO_5002531724" evidence="2">
    <location>
        <begin position="22"/>
        <end position="625"/>
    </location>
</feature>
<protein>
    <submittedName>
        <fullName evidence="4">Transglutaminase domain protein</fullName>
    </submittedName>
</protein>
<feature type="transmembrane region" description="Helical" evidence="1">
    <location>
        <begin position="572"/>
        <end position="593"/>
    </location>
</feature>
<evidence type="ECO:0000259" key="3">
    <source>
        <dbReference type="SMART" id="SM00460"/>
    </source>
</evidence>
<evidence type="ECO:0000313" key="4">
    <source>
        <dbReference type="EMBL" id="KKP47037.1"/>
    </source>
</evidence>
<feature type="signal peptide" evidence="2">
    <location>
        <begin position="1"/>
        <end position="21"/>
    </location>
</feature>
<dbReference type="SMART" id="SM00460">
    <property type="entry name" value="TGc"/>
    <property type="match status" value="1"/>
</dbReference>
<organism evidence="4 5">
    <name type="scientific">Candidatus Woesebacteria bacterium GW2011_GWA2_33_28</name>
    <dbReference type="NCBI Taxonomy" id="1618561"/>
    <lineage>
        <taxon>Bacteria</taxon>
        <taxon>Candidatus Woeseibacteriota</taxon>
    </lineage>
</organism>
<evidence type="ECO:0000256" key="1">
    <source>
        <dbReference type="SAM" id="Phobius"/>
    </source>
</evidence>
<proteinExistence type="predicted"/>
<evidence type="ECO:0000256" key="2">
    <source>
        <dbReference type="SAM" id="SignalP"/>
    </source>
</evidence>
<keyword evidence="1" id="KW-0472">Membrane</keyword>
<accession>A0A0G0CUM6</accession>
<feature type="domain" description="Transglutaminase-like" evidence="3">
    <location>
        <begin position="345"/>
        <end position="416"/>
    </location>
</feature>
<name>A0A0G0CUM6_9BACT</name>
<dbReference type="EMBL" id="LBOZ01000006">
    <property type="protein sequence ID" value="KKP47037.1"/>
    <property type="molecule type" value="Genomic_DNA"/>
</dbReference>
<dbReference type="InterPro" id="IPR038765">
    <property type="entry name" value="Papain-like_cys_pep_sf"/>
</dbReference>
<dbReference type="Proteomes" id="UP000033995">
    <property type="component" value="Unassembled WGS sequence"/>
</dbReference>
<comment type="caution">
    <text evidence="4">The sequence shown here is derived from an EMBL/GenBank/DDBJ whole genome shotgun (WGS) entry which is preliminary data.</text>
</comment>
<dbReference type="SUPFAM" id="SSF54001">
    <property type="entry name" value="Cysteine proteinases"/>
    <property type="match status" value="1"/>
</dbReference>
<reference evidence="4 5" key="1">
    <citation type="journal article" date="2015" name="Nature">
        <title>rRNA introns, odd ribosomes, and small enigmatic genomes across a large radiation of phyla.</title>
        <authorList>
            <person name="Brown C.T."/>
            <person name="Hug L.A."/>
            <person name="Thomas B.C."/>
            <person name="Sharon I."/>
            <person name="Castelle C.J."/>
            <person name="Singh A."/>
            <person name="Wilkins M.J."/>
            <person name="Williams K.H."/>
            <person name="Banfield J.F."/>
        </authorList>
    </citation>
    <scope>NUCLEOTIDE SEQUENCE [LARGE SCALE GENOMIC DNA]</scope>
</reference>
<dbReference type="InterPro" id="IPR002931">
    <property type="entry name" value="Transglutaminase-like"/>
</dbReference>
<dbReference type="Pfam" id="PF01841">
    <property type="entry name" value="Transglut_core"/>
    <property type="match status" value="1"/>
</dbReference>